<reference evidence="2" key="1">
    <citation type="journal article" date="2019" name="Int. J. Syst. Evol. Microbiol.">
        <title>The Global Catalogue of Microorganisms (GCM) 10K type strain sequencing project: providing services to taxonomists for standard genome sequencing and annotation.</title>
        <authorList>
            <consortium name="The Broad Institute Genomics Platform"/>
            <consortium name="The Broad Institute Genome Sequencing Center for Infectious Disease"/>
            <person name="Wu L."/>
            <person name="Ma J."/>
        </authorList>
    </citation>
    <scope>NUCLEOTIDE SEQUENCE [LARGE SCALE GENOMIC DNA]</scope>
    <source>
        <strain evidence="2">JCM 31486</strain>
    </source>
</reference>
<evidence type="ECO:0000313" key="1">
    <source>
        <dbReference type="EMBL" id="MFD1046008.1"/>
    </source>
</evidence>
<dbReference type="EMBL" id="JBHTIS010000485">
    <property type="protein sequence ID" value="MFD1046008.1"/>
    <property type="molecule type" value="Genomic_DNA"/>
</dbReference>
<name>A0ABW3M632_9PSEU</name>
<gene>
    <name evidence="1" type="ORF">ACFQ1S_10755</name>
</gene>
<keyword evidence="2" id="KW-1185">Reference proteome</keyword>
<organism evidence="1 2">
    <name type="scientific">Kibdelosporangium lantanae</name>
    <dbReference type="NCBI Taxonomy" id="1497396"/>
    <lineage>
        <taxon>Bacteria</taxon>
        <taxon>Bacillati</taxon>
        <taxon>Actinomycetota</taxon>
        <taxon>Actinomycetes</taxon>
        <taxon>Pseudonocardiales</taxon>
        <taxon>Pseudonocardiaceae</taxon>
        <taxon>Kibdelosporangium</taxon>
    </lineage>
</organism>
<evidence type="ECO:0000313" key="2">
    <source>
        <dbReference type="Proteomes" id="UP001597045"/>
    </source>
</evidence>
<feature type="non-terminal residue" evidence="1">
    <location>
        <position position="1"/>
    </location>
</feature>
<protein>
    <submittedName>
        <fullName evidence="1">Uncharacterized protein</fullName>
    </submittedName>
</protein>
<dbReference type="Proteomes" id="UP001597045">
    <property type="component" value="Unassembled WGS sequence"/>
</dbReference>
<accession>A0ABW3M632</accession>
<sequence length="115" mass="12634">RASLLAEGLSRHVTCSPLSAGRFPSAPVAGTPVASCFADLRPKSGLTRSPQAFRHFAHPGVVHALGQSAPDRARAGKILNAHRLVLVIVVDSLWCESRRAVFEMIEYERIRRFLF</sequence>
<proteinExistence type="predicted"/>
<comment type="caution">
    <text evidence="1">The sequence shown here is derived from an EMBL/GenBank/DDBJ whole genome shotgun (WGS) entry which is preliminary data.</text>
</comment>